<dbReference type="EMBL" id="SIHO01000002">
    <property type="protein sequence ID" value="TFU03308.1"/>
    <property type="molecule type" value="Genomic_DNA"/>
</dbReference>
<gene>
    <name evidence="2" type="primary">anmK</name>
    <name evidence="3" type="ORF">EUV02_08980</name>
</gene>
<keyword evidence="2" id="KW-0547">Nucleotide-binding</keyword>
<dbReference type="GO" id="GO:0006040">
    <property type="term" value="P:amino sugar metabolic process"/>
    <property type="evidence" value="ECO:0007669"/>
    <property type="project" value="InterPro"/>
</dbReference>
<accession>A0A4Y9EMQ8</accession>
<keyword evidence="2 3" id="KW-0418">Kinase</keyword>
<dbReference type="Gene3D" id="3.30.420.40">
    <property type="match status" value="2"/>
</dbReference>
<comment type="pathway">
    <text evidence="2">Cell wall biogenesis; peptidoglycan recycling.</text>
</comment>
<comment type="function">
    <text evidence="2">Catalyzes the specific phosphorylation of 1,6-anhydro-N-acetylmuramic acid (anhMurNAc) with the simultaneous cleavage of the 1,6-anhydro ring, generating MurNAc-6-P. Is required for the utilization of anhMurNAc either imported from the medium or derived from its own cell wall murein, and thus plays a role in cell wall recycling.</text>
</comment>
<dbReference type="EC" id="2.7.1.170" evidence="2"/>
<dbReference type="GO" id="GO:0016773">
    <property type="term" value="F:phosphotransferase activity, alcohol group as acceptor"/>
    <property type="evidence" value="ECO:0007669"/>
    <property type="project" value="UniProtKB-UniRule"/>
</dbReference>
<dbReference type="Pfam" id="PF03702">
    <property type="entry name" value="AnmK"/>
    <property type="match status" value="1"/>
</dbReference>
<dbReference type="PANTHER" id="PTHR30605">
    <property type="entry name" value="ANHYDRO-N-ACETYLMURAMIC ACID KINASE"/>
    <property type="match status" value="1"/>
</dbReference>
<dbReference type="GO" id="GO:0097175">
    <property type="term" value="P:1,6-anhydro-N-acetyl-beta-muramic acid catabolic process"/>
    <property type="evidence" value="ECO:0007669"/>
    <property type="project" value="UniProtKB-UniRule"/>
</dbReference>
<dbReference type="InterPro" id="IPR005338">
    <property type="entry name" value="Anhydro_N_Ac-Mur_kinase"/>
</dbReference>
<dbReference type="NCBIfam" id="NF007141">
    <property type="entry name" value="PRK09585.1-5"/>
    <property type="match status" value="1"/>
</dbReference>
<feature type="binding site" evidence="2">
    <location>
        <begin position="17"/>
        <end position="24"/>
    </location>
    <ligand>
        <name>ATP</name>
        <dbReference type="ChEBI" id="CHEBI:30616"/>
    </ligand>
</feature>
<sequence length="370" mass="37973">MSTGASESLLAVGLMSGTSMDGIDAALIRTDGHDLVAPLAFHSVAYDEPMRARLRGAIAAALTMERPAPHAEIDAVARDQTLAHAAAVKALLAQAGVAAADVALVGFHGQTIAHRPDRRWTWQIGDGALLARETGITVVHDFRCADVESGGQGAPLAPAYHRALVSGFRSQGPVAVLNLGGVGNITWFAGDDWGSFDTGPGNALIDDWVRAEAGLSHDAGGALAASGSVHEQVVAAMADLPWFDLAPPKSLDRHDFSLGAARGLSLADGAATLTAFTAVTVALALNHVPARPLRLLVCGGGRHNATLMAMLAARTGVQTLPVEAAGWNGDALEAEAFAYLGARTLMGLPISFPQTTGVAAPMCGGVISRP</sequence>
<dbReference type="UniPathway" id="UPA00343"/>
<dbReference type="Proteomes" id="UP000297737">
    <property type="component" value="Unassembled WGS sequence"/>
</dbReference>
<evidence type="ECO:0000256" key="1">
    <source>
        <dbReference type="ARBA" id="ARBA00023277"/>
    </source>
</evidence>
<protein>
    <recommendedName>
        <fullName evidence="2">Anhydro-N-acetylmuramic acid kinase</fullName>
        <ecNumber evidence="2">2.7.1.170</ecNumber>
    </recommendedName>
    <alternativeName>
        <fullName evidence="2">AnhMurNAc kinase</fullName>
    </alternativeName>
</protein>
<dbReference type="GO" id="GO:0005524">
    <property type="term" value="F:ATP binding"/>
    <property type="evidence" value="ECO:0007669"/>
    <property type="project" value="UniProtKB-UniRule"/>
</dbReference>
<dbReference type="GO" id="GO:0016301">
    <property type="term" value="F:kinase activity"/>
    <property type="evidence" value="ECO:0007669"/>
    <property type="project" value="UniProtKB-KW"/>
</dbReference>
<dbReference type="UniPathway" id="UPA00544"/>
<keyword evidence="2 3" id="KW-0808">Transferase</keyword>
<comment type="similarity">
    <text evidence="2">Belongs to the anhydro-N-acetylmuramic acid kinase family.</text>
</comment>
<comment type="caution">
    <text evidence="3">The sequence shown here is derived from an EMBL/GenBank/DDBJ whole genome shotgun (WGS) entry which is preliminary data.</text>
</comment>
<dbReference type="OrthoDB" id="9763949at2"/>
<dbReference type="AlphaFoldDB" id="A0A4Y9EMQ8"/>
<dbReference type="SUPFAM" id="SSF53067">
    <property type="entry name" value="Actin-like ATPase domain"/>
    <property type="match status" value="1"/>
</dbReference>
<proteinExistence type="inferred from homology"/>
<dbReference type="PANTHER" id="PTHR30605:SF0">
    <property type="entry name" value="ANHYDRO-N-ACETYLMURAMIC ACID KINASE"/>
    <property type="match status" value="1"/>
</dbReference>
<dbReference type="InterPro" id="IPR043129">
    <property type="entry name" value="ATPase_NBD"/>
</dbReference>
<keyword evidence="2" id="KW-0067">ATP-binding</keyword>
<keyword evidence="1 2" id="KW-0119">Carbohydrate metabolism</keyword>
<name>A0A4Y9EMQ8_9SPHN</name>
<comment type="catalytic activity">
    <reaction evidence="2">
        <text>1,6-anhydro-N-acetyl-beta-muramate + ATP + H2O = N-acetyl-D-muramate 6-phosphate + ADP + H(+)</text>
        <dbReference type="Rhea" id="RHEA:24952"/>
        <dbReference type="ChEBI" id="CHEBI:15377"/>
        <dbReference type="ChEBI" id="CHEBI:15378"/>
        <dbReference type="ChEBI" id="CHEBI:30616"/>
        <dbReference type="ChEBI" id="CHEBI:58690"/>
        <dbReference type="ChEBI" id="CHEBI:58722"/>
        <dbReference type="ChEBI" id="CHEBI:456216"/>
        <dbReference type="EC" id="2.7.1.170"/>
    </reaction>
</comment>
<evidence type="ECO:0000256" key="2">
    <source>
        <dbReference type="HAMAP-Rule" id="MF_01270"/>
    </source>
</evidence>
<evidence type="ECO:0000313" key="3">
    <source>
        <dbReference type="EMBL" id="TFU03308.1"/>
    </source>
</evidence>
<keyword evidence="4" id="KW-1185">Reference proteome</keyword>
<dbReference type="HAMAP" id="MF_01270">
    <property type="entry name" value="AnhMurNAc_kinase"/>
    <property type="match status" value="1"/>
</dbReference>
<dbReference type="GO" id="GO:0009254">
    <property type="term" value="P:peptidoglycan turnover"/>
    <property type="evidence" value="ECO:0007669"/>
    <property type="project" value="UniProtKB-UniRule"/>
</dbReference>
<reference evidence="3 4" key="1">
    <citation type="submission" date="2019-02" db="EMBL/GenBank/DDBJ databases">
        <title>Polymorphobacter sp. isolated from the lake at the Tibet of China.</title>
        <authorList>
            <person name="Li A."/>
        </authorList>
    </citation>
    <scope>NUCLEOTIDE SEQUENCE [LARGE SCALE GENOMIC DNA]</scope>
    <source>
        <strain evidence="3 4">DJ1R-1</strain>
    </source>
</reference>
<organism evidence="3 4">
    <name type="scientific">Glacieibacterium arshaanense</name>
    <dbReference type="NCBI Taxonomy" id="2511025"/>
    <lineage>
        <taxon>Bacteria</taxon>
        <taxon>Pseudomonadati</taxon>
        <taxon>Pseudomonadota</taxon>
        <taxon>Alphaproteobacteria</taxon>
        <taxon>Sphingomonadales</taxon>
        <taxon>Sphingosinicellaceae</taxon>
        <taxon>Glacieibacterium</taxon>
    </lineage>
</organism>
<comment type="pathway">
    <text evidence="2">Amino-sugar metabolism; 1,6-anhydro-N-acetylmuramate degradation.</text>
</comment>
<dbReference type="RefSeq" id="WP_135245900.1">
    <property type="nucleotide sequence ID" value="NZ_SIHO01000002.1"/>
</dbReference>
<evidence type="ECO:0000313" key="4">
    <source>
        <dbReference type="Proteomes" id="UP000297737"/>
    </source>
</evidence>